<dbReference type="Pfam" id="PF11191">
    <property type="entry name" value="DUF2782"/>
    <property type="match status" value="1"/>
</dbReference>
<protein>
    <recommendedName>
        <fullName evidence="5">DUF2782 domain-containing protein</fullName>
    </recommendedName>
</protein>
<feature type="signal peptide" evidence="2">
    <location>
        <begin position="1"/>
        <end position="21"/>
    </location>
</feature>
<evidence type="ECO:0000313" key="3">
    <source>
        <dbReference type="EMBL" id="MBB5207570.1"/>
    </source>
</evidence>
<sequence>MHKILPLLSCLLLAGACAAQAAEPAPVPPPPPIDRDAPPREAAAAPPDGTLPDKIVLPPSDEAAPQVTIRSEDNGDTVEEYRINGQITMVKVRPKRGIPYTMMDTNGDGRLDRSDSNAPVGPVYYTIYEWD</sequence>
<evidence type="ECO:0000256" key="1">
    <source>
        <dbReference type="SAM" id="MobiDB-lite"/>
    </source>
</evidence>
<gene>
    <name evidence="3" type="ORF">HNQ52_001099</name>
</gene>
<comment type="caution">
    <text evidence="3">The sequence shown here is derived from an EMBL/GenBank/DDBJ whole genome shotgun (WGS) entry which is preliminary data.</text>
</comment>
<evidence type="ECO:0000313" key="4">
    <source>
        <dbReference type="Proteomes" id="UP000521199"/>
    </source>
</evidence>
<name>A0A7W8D6A3_9GAMM</name>
<dbReference type="RefSeq" id="WP_183960114.1">
    <property type="nucleotide sequence ID" value="NZ_JACHHP010000002.1"/>
</dbReference>
<feature type="chain" id="PRO_5031305742" description="DUF2782 domain-containing protein" evidence="2">
    <location>
        <begin position="22"/>
        <end position="131"/>
    </location>
</feature>
<dbReference type="AlphaFoldDB" id="A0A7W8D6A3"/>
<dbReference type="Proteomes" id="UP000521199">
    <property type="component" value="Unassembled WGS sequence"/>
</dbReference>
<dbReference type="Gene3D" id="2.20.130.30">
    <property type="entry name" value="Protein of unknown function DUF2782"/>
    <property type="match status" value="1"/>
</dbReference>
<dbReference type="InterPro" id="IPR021357">
    <property type="entry name" value="DUF2782"/>
</dbReference>
<dbReference type="PROSITE" id="PS51257">
    <property type="entry name" value="PROKAR_LIPOPROTEIN"/>
    <property type="match status" value="1"/>
</dbReference>
<dbReference type="EMBL" id="JACHHP010000002">
    <property type="protein sequence ID" value="MBB5207570.1"/>
    <property type="molecule type" value="Genomic_DNA"/>
</dbReference>
<proteinExistence type="predicted"/>
<evidence type="ECO:0008006" key="5">
    <source>
        <dbReference type="Google" id="ProtNLM"/>
    </source>
</evidence>
<evidence type="ECO:0000256" key="2">
    <source>
        <dbReference type="SAM" id="SignalP"/>
    </source>
</evidence>
<reference evidence="3 4" key="1">
    <citation type="submission" date="2020-08" db="EMBL/GenBank/DDBJ databases">
        <title>Genomic Encyclopedia of Type Strains, Phase IV (KMG-IV): sequencing the most valuable type-strain genomes for metagenomic binning, comparative biology and taxonomic classification.</title>
        <authorList>
            <person name="Goeker M."/>
        </authorList>
    </citation>
    <scope>NUCLEOTIDE SEQUENCE [LARGE SCALE GENOMIC DNA]</scope>
    <source>
        <strain evidence="3 4">DSM 24163</strain>
    </source>
</reference>
<organism evidence="3 4">
    <name type="scientific">Chiayiivirga flava</name>
    <dbReference type="NCBI Taxonomy" id="659595"/>
    <lineage>
        <taxon>Bacteria</taxon>
        <taxon>Pseudomonadati</taxon>
        <taxon>Pseudomonadota</taxon>
        <taxon>Gammaproteobacteria</taxon>
        <taxon>Lysobacterales</taxon>
        <taxon>Lysobacteraceae</taxon>
        <taxon>Chiayiivirga</taxon>
    </lineage>
</organism>
<feature type="region of interest" description="Disordered" evidence="1">
    <location>
        <begin position="21"/>
        <end position="75"/>
    </location>
</feature>
<keyword evidence="4" id="KW-1185">Reference proteome</keyword>
<keyword evidence="2" id="KW-0732">Signal</keyword>
<accession>A0A7W8D6A3</accession>